<feature type="region of interest" description="Disordered" evidence="1">
    <location>
        <begin position="170"/>
        <end position="197"/>
    </location>
</feature>
<sequence>MHAQKRCLHSEQVSFDDTPSEQGQFRVLPLALRPLESIPTGEGRDAETCVPSAEGANRLASAEPEWEDVAGPRGAGSSTPLEVLARHEVEAVAEEAGRPSARESPRIAVAKEILESEEDTPLEEEEVQLVRGTPTRVLCEQVVPLLRYLDRKVSKETAVAVRRIEGAAGGSGVTIGKGGRPQSARDRSHAAGISFAS</sequence>
<dbReference type="Proteomes" id="UP000077202">
    <property type="component" value="Unassembled WGS sequence"/>
</dbReference>
<keyword evidence="3" id="KW-1185">Reference proteome</keyword>
<feature type="compositionally biased region" description="Gly residues" evidence="1">
    <location>
        <begin position="170"/>
        <end position="179"/>
    </location>
</feature>
<feature type="compositionally biased region" description="Polar residues" evidence="1">
    <location>
        <begin position="11"/>
        <end position="22"/>
    </location>
</feature>
<name>A0A176W0Y4_MARPO</name>
<dbReference type="EMBL" id="LVLJ01002200">
    <property type="protein sequence ID" value="OAE26263.1"/>
    <property type="molecule type" value="Genomic_DNA"/>
</dbReference>
<evidence type="ECO:0000313" key="2">
    <source>
        <dbReference type="EMBL" id="OAE26263.1"/>
    </source>
</evidence>
<comment type="caution">
    <text evidence="2">The sequence shown here is derived from an EMBL/GenBank/DDBJ whole genome shotgun (WGS) entry which is preliminary data.</text>
</comment>
<feature type="region of interest" description="Disordered" evidence="1">
    <location>
        <begin position="37"/>
        <end position="79"/>
    </location>
</feature>
<gene>
    <name evidence="2" type="ORF">AXG93_1148s1000</name>
</gene>
<evidence type="ECO:0000256" key="1">
    <source>
        <dbReference type="SAM" id="MobiDB-lite"/>
    </source>
</evidence>
<proteinExistence type="predicted"/>
<accession>A0A176W0Y4</accession>
<protein>
    <submittedName>
        <fullName evidence="2">Uncharacterized protein</fullName>
    </submittedName>
</protein>
<dbReference type="AlphaFoldDB" id="A0A176W0Y4"/>
<organism evidence="2 3">
    <name type="scientific">Marchantia polymorpha subsp. ruderalis</name>
    <dbReference type="NCBI Taxonomy" id="1480154"/>
    <lineage>
        <taxon>Eukaryota</taxon>
        <taxon>Viridiplantae</taxon>
        <taxon>Streptophyta</taxon>
        <taxon>Embryophyta</taxon>
        <taxon>Marchantiophyta</taxon>
        <taxon>Marchantiopsida</taxon>
        <taxon>Marchantiidae</taxon>
        <taxon>Marchantiales</taxon>
        <taxon>Marchantiaceae</taxon>
        <taxon>Marchantia</taxon>
    </lineage>
</organism>
<reference evidence="2" key="1">
    <citation type="submission" date="2016-03" db="EMBL/GenBank/DDBJ databases">
        <title>Mechanisms controlling the formation of the plant cell surface in tip-growing cells are functionally conserved among land plants.</title>
        <authorList>
            <person name="Honkanen S."/>
            <person name="Jones V.A."/>
            <person name="Morieri G."/>
            <person name="Champion C."/>
            <person name="Hetherington A.J."/>
            <person name="Kelly S."/>
            <person name="Saint-Marcoux D."/>
            <person name="Proust H."/>
            <person name="Prescott H."/>
            <person name="Dolan L."/>
        </authorList>
    </citation>
    <scope>NUCLEOTIDE SEQUENCE [LARGE SCALE GENOMIC DNA]</scope>
    <source>
        <tissue evidence="2">Whole gametophyte</tissue>
    </source>
</reference>
<feature type="region of interest" description="Disordered" evidence="1">
    <location>
        <begin position="1"/>
        <end position="22"/>
    </location>
</feature>
<evidence type="ECO:0000313" key="3">
    <source>
        <dbReference type="Proteomes" id="UP000077202"/>
    </source>
</evidence>